<keyword evidence="2" id="KW-1003">Cell membrane</keyword>
<reference evidence="9 10" key="1">
    <citation type="submission" date="2023-03" db="EMBL/GenBank/DDBJ databases">
        <title>High recombination rates correlate with genetic variation in Cardiocondyla obscurior ants.</title>
        <authorList>
            <person name="Errbii M."/>
        </authorList>
    </citation>
    <scope>NUCLEOTIDE SEQUENCE [LARGE SCALE GENOMIC DNA]</scope>
    <source>
        <strain evidence="9">Alpha-2009</strain>
        <tissue evidence="9">Whole body</tissue>
    </source>
</reference>
<sequence length="173" mass="19831">MYLLQIMKQVHLELCKVSKLMCSAFGVQIAWEIGVVMLNIIQTLYNFYNRYIVRTSRSSTIADTIMAIILCFINILKIFILSRVCKNATEEGNKTVELIHTTNGCNTDIETQEEMQQFGIQILQSPVIFYVFGLRMDNHILSMMLSTLTTYMVIIVQVSNSLESNSDITDIHF</sequence>
<dbReference type="GO" id="GO:0007635">
    <property type="term" value="P:chemosensory behavior"/>
    <property type="evidence" value="ECO:0007669"/>
    <property type="project" value="TreeGrafter"/>
</dbReference>
<evidence type="ECO:0000256" key="3">
    <source>
        <dbReference type="ARBA" id="ARBA00022692"/>
    </source>
</evidence>
<keyword evidence="7" id="KW-0807">Transducer</keyword>
<dbReference type="GO" id="GO:0030424">
    <property type="term" value="C:axon"/>
    <property type="evidence" value="ECO:0007669"/>
    <property type="project" value="TreeGrafter"/>
</dbReference>
<evidence type="ECO:0000256" key="6">
    <source>
        <dbReference type="ARBA" id="ARBA00023170"/>
    </source>
</evidence>
<feature type="transmembrane region" description="Helical" evidence="8">
    <location>
        <begin position="61"/>
        <end position="80"/>
    </location>
</feature>
<dbReference type="GO" id="GO:0005886">
    <property type="term" value="C:plasma membrane"/>
    <property type="evidence" value="ECO:0007669"/>
    <property type="project" value="UniProtKB-SubCell"/>
</dbReference>
<gene>
    <name evidence="9" type="ORF">PUN28_011129</name>
</gene>
<dbReference type="GO" id="GO:0007165">
    <property type="term" value="P:signal transduction"/>
    <property type="evidence" value="ECO:0007669"/>
    <property type="project" value="UniProtKB-KW"/>
</dbReference>
<proteinExistence type="predicted"/>
<keyword evidence="4 8" id="KW-1133">Transmembrane helix</keyword>
<keyword evidence="3 8" id="KW-0812">Transmembrane</keyword>
<evidence type="ECO:0000256" key="7">
    <source>
        <dbReference type="ARBA" id="ARBA00023224"/>
    </source>
</evidence>
<organism evidence="9 10">
    <name type="scientific">Cardiocondyla obscurior</name>
    <dbReference type="NCBI Taxonomy" id="286306"/>
    <lineage>
        <taxon>Eukaryota</taxon>
        <taxon>Metazoa</taxon>
        <taxon>Ecdysozoa</taxon>
        <taxon>Arthropoda</taxon>
        <taxon>Hexapoda</taxon>
        <taxon>Insecta</taxon>
        <taxon>Pterygota</taxon>
        <taxon>Neoptera</taxon>
        <taxon>Endopterygota</taxon>
        <taxon>Hymenoptera</taxon>
        <taxon>Apocrita</taxon>
        <taxon>Aculeata</taxon>
        <taxon>Formicoidea</taxon>
        <taxon>Formicidae</taxon>
        <taxon>Myrmicinae</taxon>
        <taxon>Cardiocondyla</taxon>
    </lineage>
</organism>
<dbReference type="PANTHER" id="PTHR21143">
    <property type="entry name" value="INVERTEBRATE GUSTATORY RECEPTOR"/>
    <property type="match status" value="1"/>
</dbReference>
<keyword evidence="6" id="KW-0675">Receptor</keyword>
<evidence type="ECO:0000313" key="10">
    <source>
        <dbReference type="Proteomes" id="UP001430953"/>
    </source>
</evidence>
<dbReference type="PANTHER" id="PTHR21143:SF104">
    <property type="entry name" value="GUSTATORY RECEPTOR 8A-RELATED"/>
    <property type="match status" value="1"/>
</dbReference>
<dbReference type="GO" id="GO:0050909">
    <property type="term" value="P:sensory perception of taste"/>
    <property type="evidence" value="ECO:0007669"/>
    <property type="project" value="InterPro"/>
</dbReference>
<keyword evidence="10" id="KW-1185">Reference proteome</keyword>
<dbReference type="GO" id="GO:0008049">
    <property type="term" value="P:male courtship behavior"/>
    <property type="evidence" value="ECO:0007669"/>
    <property type="project" value="TreeGrafter"/>
</dbReference>
<evidence type="ECO:0000256" key="8">
    <source>
        <dbReference type="SAM" id="Phobius"/>
    </source>
</evidence>
<evidence type="ECO:0000256" key="4">
    <source>
        <dbReference type="ARBA" id="ARBA00022989"/>
    </source>
</evidence>
<evidence type="ECO:0000256" key="5">
    <source>
        <dbReference type="ARBA" id="ARBA00023136"/>
    </source>
</evidence>
<evidence type="ECO:0000313" key="9">
    <source>
        <dbReference type="EMBL" id="KAL0116055.1"/>
    </source>
</evidence>
<dbReference type="EMBL" id="JADYXP020000010">
    <property type="protein sequence ID" value="KAL0116055.1"/>
    <property type="molecule type" value="Genomic_DNA"/>
</dbReference>
<evidence type="ECO:0000256" key="1">
    <source>
        <dbReference type="ARBA" id="ARBA00004651"/>
    </source>
</evidence>
<dbReference type="GO" id="GO:0043025">
    <property type="term" value="C:neuronal cell body"/>
    <property type="evidence" value="ECO:0007669"/>
    <property type="project" value="TreeGrafter"/>
</dbReference>
<dbReference type="GO" id="GO:0030425">
    <property type="term" value="C:dendrite"/>
    <property type="evidence" value="ECO:0007669"/>
    <property type="project" value="TreeGrafter"/>
</dbReference>
<dbReference type="AlphaFoldDB" id="A0AAW2FQ65"/>
<accession>A0AAW2FQ65</accession>
<comment type="subcellular location">
    <subcellularLocation>
        <location evidence="1">Cell membrane</location>
        <topology evidence="1">Multi-pass membrane protein</topology>
    </subcellularLocation>
</comment>
<dbReference type="Pfam" id="PF08395">
    <property type="entry name" value="7tm_7"/>
    <property type="match status" value="1"/>
</dbReference>
<evidence type="ECO:0008006" key="11">
    <source>
        <dbReference type="Google" id="ProtNLM"/>
    </source>
</evidence>
<feature type="transmembrane region" description="Helical" evidence="8">
    <location>
        <begin position="140"/>
        <end position="158"/>
    </location>
</feature>
<comment type="caution">
    <text evidence="9">The sequence shown here is derived from an EMBL/GenBank/DDBJ whole genome shotgun (WGS) entry which is preliminary data.</text>
</comment>
<evidence type="ECO:0000256" key="2">
    <source>
        <dbReference type="ARBA" id="ARBA00022475"/>
    </source>
</evidence>
<keyword evidence="5 8" id="KW-0472">Membrane</keyword>
<feature type="transmembrane region" description="Helical" evidence="8">
    <location>
        <begin position="20"/>
        <end position="41"/>
    </location>
</feature>
<protein>
    <recommendedName>
        <fullName evidence="11">Gustatory receptor</fullName>
    </recommendedName>
</protein>
<name>A0AAW2FQ65_9HYME</name>
<dbReference type="InterPro" id="IPR013604">
    <property type="entry name" value="7TM_chemorcpt"/>
</dbReference>
<dbReference type="Proteomes" id="UP001430953">
    <property type="component" value="Unassembled WGS sequence"/>
</dbReference>